<evidence type="ECO:0000313" key="6">
    <source>
        <dbReference type="EMBL" id="SUA50140.1"/>
    </source>
</evidence>
<gene>
    <name evidence="6" type="primary">spoT</name>
    <name evidence="6" type="ORF">NCTC11997_00053</name>
</gene>
<dbReference type="Gene3D" id="3.30.70.260">
    <property type="match status" value="1"/>
</dbReference>
<dbReference type="CDD" id="cd05399">
    <property type="entry name" value="NT_Rel-Spo_like"/>
    <property type="match status" value="1"/>
</dbReference>
<dbReference type="InterPro" id="IPR006674">
    <property type="entry name" value="HD_domain"/>
</dbReference>
<dbReference type="GO" id="GO:0008893">
    <property type="term" value="F:guanosine-3',5'-bis(diphosphate) 3'-diphosphatase activity"/>
    <property type="evidence" value="ECO:0007669"/>
    <property type="project" value="TreeGrafter"/>
</dbReference>
<dbReference type="Gene3D" id="3.10.20.30">
    <property type="match status" value="1"/>
</dbReference>
<dbReference type="PROSITE" id="PS51671">
    <property type="entry name" value="ACT"/>
    <property type="match status" value="1"/>
</dbReference>
<dbReference type="AlphaFoldDB" id="A0A378XAB5"/>
<evidence type="ECO:0000259" key="5">
    <source>
        <dbReference type="PROSITE" id="PS51880"/>
    </source>
</evidence>
<dbReference type="Pfam" id="PF13291">
    <property type="entry name" value="ACT_4"/>
    <property type="match status" value="1"/>
</dbReference>
<dbReference type="Pfam" id="PF04607">
    <property type="entry name" value="RelA_SpoT"/>
    <property type="match status" value="1"/>
</dbReference>
<evidence type="ECO:0000259" key="4">
    <source>
        <dbReference type="PROSITE" id="PS51831"/>
    </source>
</evidence>
<feature type="domain" description="HD" evidence="4">
    <location>
        <begin position="101"/>
        <end position="200"/>
    </location>
</feature>
<feature type="domain" description="TGS" evidence="5">
    <location>
        <begin position="438"/>
        <end position="503"/>
    </location>
</feature>
<dbReference type="FunFam" id="1.10.3210.10:FF:000001">
    <property type="entry name" value="GTP pyrophosphokinase RelA"/>
    <property type="match status" value="1"/>
</dbReference>
<sequence length="769" mass="86174">MSKKGASDFLNRFKRGSLSRRDKNSPRNKSLPVAAQNYLLLHPSEQNKKNEEDPHKVGILDNLLQKISLYLSDEDIDAVIRGYQFADEAHAGQMRDSGLPYITHPVAVCEICAEWKLDVNALLAALLHDTIEDQDVSKQEIEDLFNTDVAELVDGLTKLDKLQFTSKAEQQAESFRKMLLAMSKDVRVILVKLADRLHNMRTLGGVTPDKGRRVARETLEIYAPIADRLGLNTLVREFHDLCLSAAHPFRYRVLQKATKAAKGNRREVLTKILDNVISTLTAQGIEAEISGREKSLYSIHRKMVEQKKTFAEVLDLHGFRVIVNTLPECYLTLGVLHQLYRPVPGKFKDYVAIPKINGYQSLHTTLVGPHGSAVEFQIRTRDMHNMAEKGLVSHWIYKSKGADLNEVQQQTHRWLQSLLDIQSQTHDSAEFLDYVKVDLFPDAVFVLTPRGKIVSLPRGATPVDFAYAIHTDIGNHIVSAEVNGEEVAINTPLHSGQTVKVITDENASPKTSWMEFVRTGRARSEIRNYLRRSNSNDSIKFGEKLLHQAMAALGIQVPDDENPIWYKLAISAGAKNIDEVFLDIGLGTRLAQVVARRFLIDNPLLATTAAVLDEMSTAYRSTILIQGKEGQSVQLATCCTPIPGDQIVAVLRPGYGIVVHTNDCPTALRLKDKEPERWVKVAWDEDPSKHLSTRIEITLDNEKGALGALMIKIAEADSNIINITTKDGGMNISKVQATIQVEDRDHLAKVFRSIRTIRAIRRITRIKNQ</sequence>
<reference evidence="6 7" key="1">
    <citation type="submission" date="2018-06" db="EMBL/GenBank/DDBJ databases">
        <authorList>
            <consortium name="Pathogen Informatics"/>
            <person name="Doyle S."/>
        </authorList>
    </citation>
    <scope>NUCLEOTIDE SEQUENCE [LARGE SCALE GENOMIC DNA]</scope>
    <source>
        <strain evidence="6 7">NCTC11997</strain>
    </source>
</reference>
<dbReference type="InterPro" id="IPR004095">
    <property type="entry name" value="TGS"/>
</dbReference>
<dbReference type="InterPro" id="IPR033655">
    <property type="entry name" value="TGS_RelA/SpoT"/>
</dbReference>
<dbReference type="InterPro" id="IPR002912">
    <property type="entry name" value="ACT_dom"/>
</dbReference>
<proteinExistence type="inferred from homology"/>
<dbReference type="SUPFAM" id="SSF81301">
    <property type="entry name" value="Nucleotidyltransferase"/>
    <property type="match status" value="1"/>
</dbReference>
<dbReference type="STRING" id="1122619.GCA_000373745_01391"/>
<evidence type="ECO:0000259" key="3">
    <source>
        <dbReference type="PROSITE" id="PS51671"/>
    </source>
</evidence>
<dbReference type="PROSITE" id="PS51831">
    <property type="entry name" value="HD"/>
    <property type="match status" value="1"/>
</dbReference>
<dbReference type="Proteomes" id="UP000254603">
    <property type="component" value="Unassembled WGS sequence"/>
</dbReference>
<evidence type="ECO:0000256" key="1">
    <source>
        <dbReference type="RuleBase" id="RU003847"/>
    </source>
</evidence>
<accession>A0A378XAB5</accession>
<dbReference type="GO" id="GO:0005886">
    <property type="term" value="C:plasma membrane"/>
    <property type="evidence" value="ECO:0007669"/>
    <property type="project" value="TreeGrafter"/>
</dbReference>
<dbReference type="InterPro" id="IPR003607">
    <property type="entry name" value="HD/PDEase_dom"/>
</dbReference>
<protein>
    <submittedName>
        <fullName evidence="6">Bifunctional (P)ppGpp synthase/hydrolase SpoT</fullName>
    </submittedName>
</protein>
<keyword evidence="6" id="KW-0378">Hydrolase</keyword>
<dbReference type="FunFam" id="3.10.20.30:FF:000002">
    <property type="entry name" value="GTP pyrophosphokinase (RelA/SpoT)"/>
    <property type="match status" value="1"/>
</dbReference>
<dbReference type="GO" id="GO:0008728">
    <property type="term" value="F:GTP diphosphokinase activity"/>
    <property type="evidence" value="ECO:0007669"/>
    <property type="project" value="TreeGrafter"/>
</dbReference>
<evidence type="ECO:0000313" key="7">
    <source>
        <dbReference type="Proteomes" id="UP000254603"/>
    </source>
</evidence>
<dbReference type="SUPFAM" id="SSF81271">
    <property type="entry name" value="TGS-like"/>
    <property type="match status" value="1"/>
</dbReference>
<feature type="region of interest" description="Disordered" evidence="2">
    <location>
        <begin position="1"/>
        <end position="30"/>
    </location>
</feature>
<comment type="function">
    <text evidence="1">In eubacteria ppGpp (guanosine 3'-diphosphate 5'-diphosphate) is a mediator of the stringent response that coordinates a variety of cellular activities in response to changes in nutritional abundance.</text>
</comment>
<dbReference type="NCBIfam" id="TIGR00691">
    <property type="entry name" value="spoT_relA"/>
    <property type="match status" value="1"/>
</dbReference>
<dbReference type="Pfam" id="PF02824">
    <property type="entry name" value="TGS"/>
    <property type="match status" value="1"/>
</dbReference>
<dbReference type="CDD" id="cd01668">
    <property type="entry name" value="TGS_RSH"/>
    <property type="match status" value="1"/>
</dbReference>
<dbReference type="EMBL" id="UGSB01000001">
    <property type="protein sequence ID" value="SUA50140.1"/>
    <property type="molecule type" value="Genomic_DNA"/>
</dbReference>
<dbReference type="GO" id="GO:0015949">
    <property type="term" value="P:nucleobase-containing small molecule interconversion"/>
    <property type="evidence" value="ECO:0007669"/>
    <property type="project" value="UniProtKB-ARBA"/>
</dbReference>
<name>A0A378XAB5_9BURK</name>
<dbReference type="OrthoDB" id="9805041at2"/>
<dbReference type="Gene3D" id="3.30.460.10">
    <property type="entry name" value="Beta Polymerase, domain 2"/>
    <property type="match status" value="1"/>
</dbReference>
<dbReference type="InterPro" id="IPR012675">
    <property type="entry name" value="Beta-grasp_dom_sf"/>
</dbReference>
<comment type="similarity">
    <text evidence="1">Belongs to the relA/spoT family.</text>
</comment>
<dbReference type="PANTHER" id="PTHR21262:SF36">
    <property type="entry name" value="BIFUNCTIONAL (P)PPGPP SYNTHASE_HYDROLASE SPOT"/>
    <property type="match status" value="1"/>
</dbReference>
<dbReference type="PANTHER" id="PTHR21262">
    <property type="entry name" value="GUANOSINE-3',5'-BIS DIPHOSPHATE 3'-PYROPHOSPHOHYDROLASE"/>
    <property type="match status" value="1"/>
</dbReference>
<dbReference type="Pfam" id="PF13328">
    <property type="entry name" value="HD_4"/>
    <property type="match status" value="1"/>
</dbReference>
<dbReference type="GO" id="GO:0015969">
    <property type="term" value="P:guanosine tetraphosphate metabolic process"/>
    <property type="evidence" value="ECO:0007669"/>
    <property type="project" value="InterPro"/>
</dbReference>
<dbReference type="InterPro" id="IPR043519">
    <property type="entry name" value="NT_sf"/>
</dbReference>
<dbReference type="InterPro" id="IPR007685">
    <property type="entry name" value="RelA_SpoT"/>
</dbReference>
<organism evidence="6 7">
    <name type="scientific">Oligella ureolytica</name>
    <dbReference type="NCBI Taxonomy" id="90244"/>
    <lineage>
        <taxon>Bacteria</taxon>
        <taxon>Pseudomonadati</taxon>
        <taxon>Pseudomonadota</taxon>
        <taxon>Betaproteobacteria</taxon>
        <taxon>Burkholderiales</taxon>
        <taxon>Alcaligenaceae</taxon>
        <taxon>Oligella</taxon>
    </lineage>
</organism>
<dbReference type="GO" id="GO:0042594">
    <property type="term" value="P:response to starvation"/>
    <property type="evidence" value="ECO:0007669"/>
    <property type="project" value="TreeGrafter"/>
</dbReference>
<evidence type="ECO:0000256" key="2">
    <source>
        <dbReference type="SAM" id="MobiDB-lite"/>
    </source>
</evidence>
<dbReference type="PROSITE" id="PS51880">
    <property type="entry name" value="TGS"/>
    <property type="match status" value="1"/>
</dbReference>
<dbReference type="FunFam" id="3.30.460.10:FF:000001">
    <property type="entry name" value="GTP pyrophosphokinase RelA"/>
    <property type="match status" value="1"/>
</dbReference>
<dbReference type="CDD" id="cd00077">
    <property type="entry name" value="HDc"/>
    <property type="match status" value="1"/>
</dbReference>
<feature type="domain" description="ACT" evidence="3">
    <location>
        <begin position="694"/>
        <end position="768"/>
    </location>
</feature>
<dbReference type="SUPFAM" id="SSF109604">
    <property type="entry name" value="HD-domain/PDEase-like"/>
    <property type="match status" value="1"/>
</dbReference>
<dbReference type="SMART" id="SM00954">
    <property type="entry name" value="RelA_SpoT"/>
    <property type="match status" value="1"/>
</dbReference>
<dbReference type="RefSeq" id="WP_018574574.1">
    <property type="nucleotide sequence ID" value="NZ_CP065725.1"/>
</dbReference>
<dbReference type="InterPro" id="IPR012676">
    <property type="entry name" value="TGS-like"/>
</dbReference>
<dbReference type="Gene3D" id="1.10.3210.10">
    <property type="entry name" value="Hypothetical protein af1432"/>
    <property type="match status" value="1"/>
</dbReference>
<dbReference type="SMART" id="SM00471">
    <property type="entry name" value="HDc"/>
    <property type="match status" value="1"/>
</dbReference>
<dbReference type="InterPro" id="IPR004811">
    <property type="entry name" value="RelA/Spo_fam"/>
</dbReference>